<reference evidence="2" key="1">
    <citation type="submission" date="2021-03" db="EMBL/GenBank/DDBJ databases">
        <title>Fibrella sp. HMF5335 genome sequencing and assembly.</title>
        <authorList>
            <person name="Kang H."/>
            <person name="Kim H."/>
            <person name="Bae S."/>
            <person name="Joh K."/>
        </authorList>
    </citation>
    <scope>NUCLEOTIDE SEQUENCE</scope>
    <source>
        <strain evidence="2">HMF5335</strain>
    </source>
</reference>
<dbReference type="Gene3D" id="1.25.40.10">
    <property type="entry name" value="Tetratricopeptide repeat domain"/>
    <property type="match status" value="2"/>
</dbReference>
<evidence type="ECO:0008006" key="4">
    <source>
        <dbReference type="Google" id="ProtNLM"/>
    </source>
</evidence>
<evidence type="ECO:0000313" key="2">
    <source>
        <dbReference type="EMBL" id="MBO0934998.1"/>
    </source>
</evidence>
<feature type="transmembrane region" description="Helical" evidence="1">
    <location>
        <begin position="15"/>
        <end position="36"/>
    </location>
</feature>
<name>A0A939GEK7_9BACT</name>
<accession>A0A939GEK7</accession>
<dbReference type="SMART" id="SM00028">
    <property type="entry name" value="TPR"/>
    <property type="match status" value="4"/>
</dbReference>
<dbReference type="InterPro" id="IPR011990">
    <property type="entry name" value="TPR-like_helical_dom_sf"/>
</dbReference>
<gene>
    <name evidence="2" type="ORF">J2I47_00420</name>
</gene>
<dbReference type="EMBL" id="JAFMYV010000001">
    <property type="protein sequence ID" value="MBO0934998.1"/>
    <property type="molecule type" value="Genomic_DNA"/>
</dbReference>
<feature type="transmembrane region" description="Helical" evidence="1">
    <location>
        <begin position="91"/>
        <end position="109"/>
    </location>
</feature>
<comment type="caution">
    <text evidence="2">The sequence shown here is derived from an EMBL/GenBank/DDBJ whole genome shotgun (WGS) entry which is preliminary data.</text>
</comment>
<keyword evidence="1" id="KW-0472">Membrane</keyword>
<feature type="transmembrane region" description="Helical" evidence="1">
    <location>
        <begin position="306"/>
        <end position="329"/>
    </location>
</feature>
<feature type="transmembrane region" description="Helical" evidence="1">
    <location>
        <begin position="349"/>
        <end position="367"/>
    </location>
</feature>
<organism evidence="2 3">
    <name type="scientific">Fibrella rubiginis</name>
    <dbReference type="NCBI Taxonomy" id="2817060"/>
    <lineage>
        <taxon>Bacteria</taxon>
        <taxon>Pseudomonadati</taxon>
        <taxon>Bacteroidota</taxon>
        <taxon>Cytophagia</taxon>
        <taxon>Cytophagales</taxon>
        <taxon>Spirosomataceae</taxon>
        <taxon>Fibrella</taxon>
    </lineage>
</organism>
<feature type="transmembrane region" description="Helical" evidence="1">
    <location>
        <begin position="205"/>
        <end position="232"/>
    </location>
</feature>
<dbReference type="RefSeq" id="WP_207362571.1">
    <property type="nucleotide sequence ID" value="NZ_JAFMYV010000001.1"/>
</dbReference>
<keyword evidence="1" id="KW-1133">Transmembrane helix</keyword>
<feature type="transmembrane region" description="Helical" evidence="1">
    <location>
        <begin position="146"/>
        <end position="163"/>
    </location>
</feature>
<dbReference type="Proteomes" id="UP000664034">
    <property type="component" value="Unassembled WGS sequence"/>
</dbReference>
<proteinExistence type="predicted"/>
<sequence>MALFFWHNWSKSDRIVVVSGLTLLALCGLGYTYVAYRGLENVVSWNVLSELVSLPGTLYSFTDGLLTYPITGRIQTVTNQFAVSPMEVHPGVAMLVAGLLCVALSYTLAAICRLPALHYRIAMGLFVLLLAVCRFEVLGLPGESRWPFLVLVALFGGVSYYFHAFRTGTSLLNRLLVFGGLFVLAALGMSVGATVVHPAQLLMSYALPGLVIISVMFIAYIAIDIVGGLVWLTSVSRPNGRPLGAVNFIFISVLYLLNLLLVWLRNTKTIDWDALTISPFLILPVSIVIGFWGFRQLAEQRSLLSFSNAGAGLYIGMAVLTILTVAYAFATANDPLIEVFEDAIVYSHFIMGLLMVLYVLVNFLPIYKQQLPVYRVLYKARLADLPLFRLAGIVGIISVSASTGHFTVRQGYAACLSALGDAYQAENEPDLAQTYYQESVAQEFQQHKANYALASIAIYRNDPTTAALFFSQALRKQPSPQAFIGLCSTFQQTNLFFEAIKTLQRGIHTFPNSGELRTNLGYLYGKTAIADSAYYYLKSAADLTPRAEVPLANLLALYARNPQILTSDSTLAGQIPDSDDPALVANRMALRLQHSHDTTTLPRPNRITKTRPNAALSAGEFASLYNYALLVPNPDTTLRNTLQRAALSPGNQTVSDELLLANALALYKAHRHHEAFNQLTQLAVTDARAAPTYRATLGLLELEQGLHKQAAATFAQNTDTLSIGYRAVAMTKAGDLAAAKPLWETATRNDATLRGMQQALYTAPASATSQAGWTDLQKAFYVSYRPDDTNRGKVWETIRDASLKTVAGAALITGYLNTRQYFYAQMILSQMGKPSQLTPFARSLENLSAVRIAAFRNKAAATDSLAKAFFVEQHLAEVALLRGQALASQKQAAEALTAYRTALQQAPIHGLIVSKGAGFLRRAGQVKEAYAAVLPALDYNEADVDLIKTYVLLCLDQSLIDYADDGLTRLQVATTPADYQAFEQAYQQKLAVIENARTTFKN</sequence>
<keyword evidence="1" id="KW-0812">Transmembrane</keyword>
<evidence type="ECO:0000256" key="1">
    <source>
        <dbReference type="SAM" id="Phobius"/>
    </source>
</evidence>
<feature type="transmembrane region" description="Helical" evidence="1">
    <location>
        <begin position="276"/>
        <end position="294"/>
    </location>
</feature>
<evidence type="ECO:0000313" key="3">
    <source>
        <dbReference type="Proteomes" id="UP000664034"/>
    </source>
</evidence>
<feature type="transmembrane region" description="Helical" evidence="1">
    <location>
        <begin position="387"/>
        <end position="408"/>
    </location>
</feature>
<feature type="transmembrane region" description="Helical" evidence="1">
    <location>
        <begin position="175"/>
        <end position="199"/>
    </location>
</feature>
<dbReference type="AlphaFoldDB" id="A0A939GEK7"/>
<feature type="transmembrane region" description="Helical" evidence="1">
    <location>
        <begin position="244"/>
        <end position="264"/>
    </location>
</feature>
<dbReference type="InterPro" id="IPR019734">
    <property type="entry name" value="TPR_rpt"/>
</dbReference>
<protein>
    <recommendedName>
        <fullName evidence="4">Tetratricopeptide repeat protein</fullName>
    </recommendedName>
</protein>
<keyword evidence="3" id="KW-1185">Reference proteome</keyword>
<feature type="transmembrane region" description="Helical" evidence="1">
    <location>
        <begin position="121"/>
        <end position="140"/>
    </location>
</feature>
<dbReference type="SUPFAM" id="SSF48452">
    <property type="entry name" value="TPR-like"/>
    <property type="match status" value="2"/>
</dbReference>